<dbReference type="InterPro" id="IPR055348">
    <property type="entry name" value="DctQ"/>
</dbReference>
<keyword evidence="4 9" id="KW-0997">Cell inner membrane</keyword>
<evidence type="ECO:0000256" key="8">
    <source>
        <dbReference type="ARBA" id="ARBA00038436"/>
    </source>
</evidence>
<evidence type="ECO:0000256" key="2">
    <source>
        <dbReference type="ARBA" id="ARBA00022448"/>
    </source>
</evidence>
<keyword evidence="7 9" id="KW-0472">Membrane</keyword>
<keyword evidence="6 9" id="KW-1133">Transmembrane helix</keyword>
<reference evidence="11" key="1">
    <citation type="submission" date="2022-05" db="EMBL/GenBank/DDBJ databases">
        <title>An RpoN-dependent PEP-CTERM gene is involved in floc formation of an Aquincola tertiaricarbonis strain.</title>
        <authorList>
            <person name="Qiu D."/>
            <person name="Xia M."/>
        </authorList>
    </citation>
    <scope>NUCLEOTIDE SEQUENCE</scope>
    <source>
        <strain evidence="11">RN12</strain>
    </source>
</reference>
<keyword evidence="3" id="KW-1003">Cell membrane</keyword>
<protein>
    <recommendedName>
        <fullName evidence="9">TRAP transporter small permease protein</fullName>
    </recommendedName>
</protein>
<dbReference type="InterPro" id="IPR007387">
    <property type="entry name" value="TRAP_DctQ"/>
</dbReference>
<dbReference type="Proteomes" id="UP001056201">
    <property type="component" value="Chromosome 2"/>
</dbReference>
<comment type="function">
    <text evidence="9">Part of the tripartite ATP-independent periplasmic (TRAP) transport system.</text>
</comment>
<comment type="subunit">
    <text evidence="9">The complex comprises the extracytoplasmic solute receptor protein and the two transmembrane proteins.</text>
</comment>
<evidence type="ECO:0000256" key="7">
    <source>
        <dbReference type="ARBA" id="ARBA00023136"/>
    </source>
</evidence>
<sequence length="143" mass="15518">MLITIIVCVQYQVVGRYVFNDTPTWAEGLALQLVLYVTALGVAVGVRDAGHIGLESLVSLLPDGVRLKIEILIHGLVALFGAIMCWSGWTWTVLKWTDIKPMMGVPVGLDYLALVVAGALIVLFSIEHILALIAGEDVLPAWH</sequence>
<comment type="subcellular location">
    <subcellularLocation>
        <location evidence="1 9">Cell inner membrane</location>
        <topology evidence="1 9">Multi-pass membrane protein</topology>
    </subcellularLocation>
</comment>
<feature type="domain" description="Tripartite ATP-independent periplasmic transporters DctQ component" evidence="10">
    <location>
        <begin position="5"/>
        <end position="133"/>
    </location>
</feature>
<proteinExistence type="inferred from homology"/>
<dbReference type="RefSeq" id="WP_250200039.1">
    <property type="nucleotide sequence ID" value="NZ_CP097636.1"/>
</dbReference>
<accession>A0ABY4SGZ5</accession>
<keyword evidence="12" id="KW-1185">Reference proteome</keyword>
<feature type="transmembrane region" description="Helical" evidence="9">
    <location>
        <begin position="111"/>
        <end position="134"/>
    </location>
</feature>
<comment type="caution">
    <text evidence="9">Lacks conserved residue(s) required for the propagation of feature annotation.</text>
</comment>
<dbReference type="EMBL" id="CP097636">
    <property type="protein sequence ID" value="URI11845.1"/>
    <property type="molecule type" value="Genomic_DNA"/>
</dbReference>
<evidence type="ECO:0000256" key="9">
    <source>
        <dbReference type="RuleBase" id="RU369079"/>
    </source>
</evidence>
<evidence type="ECO:0000256" key="1">
    <source>
        <dbReference type="ARBA" id="ARBA00004429"/>
    </source>
</evidence>
<name>A0ABY4SGZ5_AQUTE</name>
<evidence type="ECO:0000256" key="3">
    <source>
        <dbReference type="ARBA" id="ARBA00022475"/>
    </source>
</evidence>
<evidence type="ECO:0000313" key="11">
    <source>
        <dbReference type="EMBL" id="URI11845.1"/>
    </source>
</evidence>
<feature type="transmembrane region" description="Helical" evidence="9">
    <location>
        <begin position="71"/>
        <end position="91"/>
    </location>
</feature>
<keyword evidence="5 9" id="KW-0812">Transmembrane</keyword>
<evidence type="ECO:0000259" key="10">
    <source>
        <dbReference type="Pfam" id="PF04290"/>
    </source>
</evidence>
<evidence type="ECO:0000256" key="4">
    <source>
        <dbReference type="ARBA" id="ARBA00022519"/>
    </source>
</evidence>
<organism evidence="11 12">
    <name type="scientific">Aquincola tertiaricarbonis</name>
    <dbReference type="NCBI Taxonomy" id="391953"/>
    <lineage>
        <taxon>Bacteria</taxon>
        <taxon>Pseudomonadati</taxon>
        <taxon>Pseudomonadota</taxon>
        <taxon>Betaproteobacteria</taxon>
        <taxon>Burkholderiales</taxon>
        <taxon>Sphaerotilaceae</taxon>
        <taxon>Aquincola</taxon>
    </lineage>
</organism>
<evidence type="ECO:0000256" key="5">
    <source>
        <dbReference type="ARBA" id="ARBA00022692"/>
    </source>
</evidence>
<dbReference type="PANTHER" id="PTHR35011:SF11">
    <property type="entry name" value="TRAP TRANSPORTER SMALL PERMEASE PROTEIN"/>
    <property type="match status" value="1"/>
</dbReference>
<comment type="similarity">
    <text evidence="8 9">Belongs to the TRAP transporter small permease family.</text>
</comment>
<dbReference type="Pfam" id="PF04290">
    <property type="entry name" value="DctQ"/>
    <property type="match status" value="1"/>
</dbReference>
<keyword evidence="2 9" id="KW-0813">Transport</keyword>
<dbReference type="PANTHER" id="PTHR35011">
    <property type="entry name" value="2,3-DIKETO-L-GULONATE TRAP TRANSPORTER SMALL PERMEASE PROTEIN YIAM"/>
    <property type="match status" value="1"/>
</dbReference>
<evidence type="ECO:0000256" key="6">
    <source>
        <dbReference type="ARBA" id="ARBA00022989"/>
    </source>
</evidence>
<gene>
    <name evidence="11" type="ORF">MW290_17460</name>
</gene>
<evidence type="ECO:0000313" key="12">
    <source>
        <dbReference type="Proteomes" id="UP001056201"/>
    </source>
</evidence>